<dbReference type="PROSITE" id="PS51186">
    <property type="entry name" value="GNAT"/>
    <property type="match status" value="1"/>
</dbReference>
<reference evidence="8 9" key="1">
    <citation type="submission" date="2018-04" db="EMBL/GenBank/DDBJ databases">
        <title>Genomic Encyclopedia of Archaeal and Bacterial Type Strains, Phase II (KMG-II): from individual species to whole genera.</title>
        <authorList>
            <person name="Goeker M."/>
        </authorList>
    </citation>
    <scope>NUCLEOTIDE SEQUENCE [LARGE SCALE GENOMIC DNA]</scope>
    <source>
        <strain evidence="8 9">DSM 5822</strain>
    </source>
</reference>
<dbReference type="InterPro" id="IPR000182">
    <property type="entry name" value="GNAT_dom"/>
</dbReference>
<dbReference type="Pfam" id="PF13508">
    <property type="entry name" value="Acetyltransf_7"/>
    <property type="match status" value="1"/>
</dbReference>
<evidence type="ECO:0000256" key="1">
    <source>
        <dbReference type="ARBA" id="ARBA00009342"/>
    </source>
</evidence>
<evidence type="ECO:0000256" key="2">
    <source>
        <dbReference type="ARBA" id="ARBA00022491"/>
    </source>
</evidence>
<dbReference type="OrthoDB" id="7205533at2"/>
<organism evidence="8 9">
    <name type="scientific">Agitococcus lubricus</name>
    <dbReference type="NCBI Taxonomy" id="1077255"/>
    <lineage>
        <taxon>Bacteria</taxon>
        <taxon>Pseudomonadati</taxon>
        <taxon>Pseudomonadota</taxon>
        <taxon>Gammaproteobacteria</taxon>
        <taxon>Moraxellales</taxon>
        <taxon>Moraxellaceae</taxon>
        <taxon>Agitococcus</taxon>
    </lineage>
</organism>
<dbReference type="Gene3D" id="3.40.630.30">
    <property type="match status" value="1"/>
</dbReference>
<keyword evidence="2" id="KW-0678">Repressor</keyword>
<dbReference type="SUPFAM" id="SSF55729">
    <property type="entry name" value="Acyl-CoA N-acyltransferases (Nat)"/>
    <property type="match status" value="1"/>
</dbReference>
<dbReference type="PANTHER" id="PTHR36449">
    <property type="entry name" value="ACETYLTRANSFERASE-RELATED"/>
    <property type="match status" value="1"/>
</dbReference>
<evidence type="ECO:0000256" key="5">
    <source>
        <dbReference type="ARBA" id="ARBA00023315"/>
    </source>
</evidence>
<dbReference type="InterPro" id="IPR016181">
    <property type="entry name" value="Acyl_CoA_acyltransferase"/>
</dbReference>
<comment type="catalytic activity">
    <reaction evidence="6">
        <text>glycyl-tRNA(Gly) + acetyl-CoA = N-acetylglycyl-tRNA(Gly) + CoA + H(+)</text>
        <dbReference type="Rhea" id="RHEA:81867"/>
        <dbReference type="Rhea" id="RHEA-COMP:9683"/>
        <dbReference type="Rhea" id="RHEA-COMP:19766"/>
        <dbReference type="ChEBI" id="CHEBI:15378"/>
        <dbReference type="ChEBI" id="CHEBI:57287"/>
        <dbReference type="ChEBI" id="CHEBI:57288"/>
        <dbReference type="ChEBI" id="CHEBI:78522"/>
        <dbReference type="ChEBI" id="CHEBI:232036"/>
    </reaction>
</comment>
<feature type="domain" description="N-acetyltransferase" evidence="7">
    <location>
        <begin position="1"/>
        <end position="163"/>
    </location>
</feature>
<evidence type="ECO:0000313" key="9">
    <source>
        <dbReference type="Proteomes" id="UP000244223"/>
    </source>
</evidence>
<keyword evidence="5" id="KW-0012">Acyltransferase</keyword>
<proteinExistence type="inferred from homology"/>
<gene>
    <name evidence="8" type="ORF">C8N29_103250</name>
</gene>
<dbReference type="PANTHER" id="PTHR36449:SF1">
    <property type="entry name" value="ACETYLTRANSFERASE"/>
    <property type="match status" value="1"/>
</dbReference>
<evidence type="ECO:0000256" key="4">
    <source>
        <dbReference type="ARBA" id="ARBA00022679"/>
    </source>
</evidence>
<dbReference type="GO" id="GO:0016747">
    <property type="term" value="F:acyltransferase activity, transferring groups other than amino-acyl groups"/>
    <property type="evidence" value="ECO:0007669"/>
    <property type="project" value="InterPro"/>
</dbReference>
<sequence>MYRIEQLSKHHQRGKFDCGEPALNTFLQKYANQQQKRHLSRVYVALDDQAQVVGFYSLSATSIEFESAPQHLKRNLAPYPIPAVLIGRLAIDKGQQGQGVGRYLLAHALAKTKQAMGIVGMVAIVVDAKNIEAVSFYRRFGFELFREDGLRLFYPTIALTESH</sequence>
<keyword evidence="9" id="KW-1185">Reference proteome</keyword>
<dbReference type="AlphaFoldDB" id="A0A2T5J228"/>
<keyword evidence="4 8" id="KW-0808">Transferase</keyword>
<comment type="similarity">
    <text evidence="1">Belongs to the acetyltransferase family. GNAT subfamily.</text>
</comment>
<evidence type="ECO:0000313" key="8">
    <source>
        <dbReference type="EMBL" id="PTQ90495.1"/>
    </source>
</evidence>
<dbReference type="EMBL" id="QAON01000003">
    <property type="protein sequence ID" value="PTQ90495.1"/>
    <property type="molecule type" value="Genomic_DNA"/>
</dbReference>
<accession>A0A2T5J228</accession>
<comment type="caution">
    <text evidence="8">The sequence shown here is derived from an EMBL/GenBank/DDBJ whole genome shotgun (WGS) entry which is preliminary data.</text>
</comment>
<keyword evidence="3" id="KW-1277">Toxin-antitoxin system</keyword>
<evidence type="ECO:0000256" key="6">
    <source>
        <dbReference type="ARBA" id="ARBA00049880"/>
    </source>
</evidence>
<evidence type="ECO:0000256" key="3">
    <source>
        <dbReference type="ARBA" id="ARBA00022649"/>
    </source>
</evidence>
<dbReference type="Proteomes" id="UP000244223">
    <property type="component" value="Unassembled WGS sequence"/>
</dbReference>
<name>A0A2T5J228_9GAMM</name>
<evidence type="ECO:0000259" key="7">
    <source>
        <dbReference type="PROSITE" id="PS51186"/>
    </source>
</evidence>
<dbReference type="RefSeq" id="WP_107864932.1">
    <property type="nucleotide sequence ID" value="NZ_QAON01000003.1"/>
</dbReference>
<dbReference type="CDD" id="cd04301">
    <property type="entry name" value="NAT_SF"/>
    <property type="match status" value="1"/>
</dbReference>
<protein>
    <submittedName>
        <fullName evidence="8">Acetyltransferase (GNAT) family protein</fullName>
    </submittedName>
</protein>